<proteinExistence type="inferred from homology"/>
<evidence type="ECO:0000256" key="6">
    <source>
        <dbReference type="ARBA" id="ARBA00022833"/>
    </source>
</evidence>
<dbReference type="InterPro" id="IPR032466">
    <property type="entry name" value="Metal_Hydrolase"/>
</dbReference>
<comment type="pathway">
    <text evidence="1">Pyrimidine metabolism; UMP biosynthesis via de novo pathway; (S)-dihydroorotate from bicarbonate: step 3/3.</text>
</comment>
<organism evidence="10 11">
    <name type="scientific">Symbiochloris irregularis</name>
    <dbReference type="NCBI Taxonomy" id="706552"/>
    <lineage>
        <taxon>Eukaryota</taxon>
        <taxon>Viridiplantae</taxon>
        <taxon>Chlorophyta</taxon>
        <taxon>core chlorophytes</taxon>
        <taxon>Trebouxiophyceae</taxon>
        <taxon>Trebouxiales</taxon>
        <taxon>Trebouxiaceae</taxon>
        <taxon>Symbiochloris</taxon>
    </lineage>
</organism>
<dbReference type="InterPro" id="IPR006680">
    <property type="entry name" value="Amidohydro-rel"/>
</dbReference>
<dbReference type="GO" id="GO:0046872">
    <property type="term" value="F:metal ion binding"/>
    <property type="evidence" value="ECO:0007669"/>
    <property type="project" value="UniProtKB-KW"/>
</dbReference>
<dbReference type="CDD" id="cd01294">
    <property type="entry name" value="DHOase"/>
    <property type="match status" value="1"/>
</dbReference>
<evidence type="ECO:0000256" key="5">
    <source>
        <dbReference type="ARBA" id="ARBA00022801"/>
    </source>
</evidence>
<keyword evidence="6" id="KW-0862">Zinc</keyword>
<accession>A0AAW1PUG6</accession>
<dbReference type="AlphaFoldDB" id="A0AAW1PUG6"/>
<feature type="region of interest" description="Disordered" evidence="8">
    <location>
        <begin position="23"/>
        <end position="52"/>
    </location>
</feature>
<dbReference type="GO" id="GO:0006221">
    <property type="term" value="P:pyrimidine nucleotide biosynthetic process"/>
    <property type="evidence" value="ECO:0007669"/>
    <property type="project" value="UniProtKB-KW"/>
</dbReference>
<evidence type="ECO:0000313" key="11">
    <source>
        <dbReference type="Proteomes" id="UP001465755"/>
    </source>
</evidence>
<evidence type="ECO:0000313" key="10">
    <source>
        <dbReference type="EMBL" id="KAK9813603.1"/>
    </source>
</evidence>
<dbReference type="PIRSF" id="PIRSF001237">
    <property type="entry name" value="DHOdimr"/>
    <property type="match status" value="1"/>
</dbReference>
<dbReference type="GO" id="GO:0006207">
    <property type="term" value="P:'de novo' pyrimidine nucleobase biosynthetic process"/>
    <property type="evidence" value="ECO:0007669"/>
    <property type="project" value="TreeGrafter"/>
</dbReference>
<dbReference type="InterPro" id="IPR004721">
    <property type="entry name" value="DHOdimr"/>
</dbReference>
<dbReference type="Proteomes" id="UP001465755">
    <property type="component" value="Unassembled WGS sequence"/>
</dbReference>
<keyword evidence="4" id="KW-0479">Metal-binding</keyword>
<dbReference type="InterPro" id="IPR002195">
    <property type="entry name" value="Dihydroorotase_CS"/>
</dbReference>
<dbReference type="GO" id="GO:0004151">
    <property type="term" value="F:dihydroorotase activity"/>
    <property type="evidence" value="ECO:0007669"/>
    <property type="project" value="UniProtKB-EC"/>
</dbReference>
<dbReference type="GO" id="GO:0009507">
    <property type="term" value="C:chloroplast"/>
    <property type="evidence" value="ECO:0007669"/>
    <property type="project" value="TreeGrafter"/>
</dbReference>
<evidence type="ECO:0000259" key="9">
    <source>
        <dbReference type="Pfam" id="PF01979"/>
    </source>
</evidence>
<feature type="domain" description="Amidohydrolase-related" evidence="9">
    <location>
        <begin position="62"/>
        <end position="354"/>
    </location>
</feature>
<keyword evidence="5" id="KW-0378">Hydrolase</keyword>
<evidence type="ECO:0000256" key="1">
    <source>
        <dbReference type="ARBA" id="ARBA00004880"/>
    </source>
</evidence>
<dbReference type="Pfam" id="PF01979">
    <property type="entry name" value="Amidohydro_1"/>
    <property type="match status" value="1"/>
</dbReference>
<dbReference type="HAMAP" id="MF_00219">
    <property type="entry name" value="PyrC_classII"/>
    <property type="match status" value="1"/>
</dbReference>
<evidence type="ECO:0000256" key="7">
    <source>
        <dbReference type="ARBA" id="ARBA00022975"/>
    </source>
</evidence>
<evidence type="ECO:0000256" key="4">
    <source>
        <dbReference type="ARBA" id="ARBA00022723"/>
    </source>
</evidence>
<dbReference type="EMBL" id="JALJOQ010000004">
    <property type="protein sequence ID" value="KAK9813603.1"/>
    <property type="molecule type" value="Genomic_DNA"/>
</dbReference>
<evidence type="ECO:0000256" key="8">
    <source>
        <dbReference type="SAM" id="MobiDB-lite"/>
    </source>
</evidence>
<dbReference type="Gene3D" id="3.20.20.140">
    <property type="entry name" value="Metal-dependent hydrolases"/>
    <property type="match status" value="1"/>
</dbReference>
<reference evidence="10 11" key="1">
    <citation type="journal article" date="2024" name="Nat. Commun.">
        <title>Phylogenomics reveals the evolutionary origins of lichenization in chlorophyte algae.</title>
        <authorList>
            <person name="Puginier C."/>
            <person name="Libourel C."/>
            <person name="Otte J."/>
            <person name="Skaloud P."/>
            <person name="Haon M."/>
            <person name="Grisel S."/>
            <person name="Petersen M."/>
            <person name="Berrin J.G."/>
            <person name="Delaux P.M."/>
            <person name="Dal Grande F."/>
            <person name="Keller J."/>
        </authorList>
    </citation>
    <scope>NUCLEOTIDE SEQUENCE [LARGE SCALE GENOMIC DNA]</scope>
    <source>
        <strain evidence="10 11">SAG 2036</strain>
    </source>
</reference>
<dbReference type="SUPFAM" id="SSF51556">
    <property type="entry name" value="Metallo-dependent hydrolases"/>
    <property type="match status" value="1"/>
</dbReference>
<feature type="compositionally biased region" description="Low complexity" evidence="8">
    <location>
        <begin position="37"/>
        <end position="47"/>
    </location>
</feature>
<dbReference type="PROSITE" id="PS00483">
    <property type="entry name" value="DIHYDROOROTASE_2"/>
    <property type="match status" value="1"/>
</dbReference>
<gene>
    <name evidence="10" type="ORF">WJX73_010198</name>
</gene>
<keyword evidence="11" id="KW-1185">Reference proteome</keyword>
<dbReference type="NCBIfam" id="TIGR00856">
    <property type="entry name" value="pyrC_dimer"/>
    <property type="match status" value="1"/>
</dbReference>
<protein>
    <recommendedName>
        <fullName evidence="3">dihydroorotase</fullName>
        <ecNumber evidence="3">3.5.2.3</ecNumber>
    </recommendedName>
</protein>
<keyword evidence="7" id="KW-0665">Pyrimidine biosynthesis</keyword>
<evidence type="ECO:0000256" key="3">
    <source>
        <dbReference type="ARBA" id="ARBA00012860"/>
    </source>
</evidence>
<evidence type="ECO:0000256" key="2">
    <source>
        <dbReference type="ARBA" id="ARBA00005631"/>
    </source>
</evidence>
<comment type="caution">
    <text evidence="10">The sequence shown here is derived from an EMBL/GenBank/DDBJ whole genome shotgun (WGS) entry which is preliminary data.</text>
</comment>
<sequence>MITHSARQGSGWSILGLSLSATRGRQHHSRQPPSRLASTSQATAQAQGTDAPRTLSILQPDDWHLHLRDGAGLHTTAPMSALHFHRAIIMPNLTPPVTTTDQALAYRQRIQAALPSGSTFQPLMTLYLTDSTTAAEVQRAHDAGITAFKLYPAGATTNSDSGVTELRKCWEALDAMAKCRMPLLIHGEVTDPAIDFFDREKVFIETRLKPLLRQLPDLKVVLEHITTKDAADFVMGAPANVAATVTPQHMLLNRNALFLGGLRPHSFCLPILKREEHRRAVLASATSGSPKFFLGTDSAPHPRNAKEASCGCAGIFSAPIALALYAEAFDSVGALDKLEGFASRHGPAFYGLPPNTLQLHLVSEECQL</sequence>
<name>A0AAW1PUG6_9CHLO</name>
<dbReference type="EC" id="3.5.2.3" evidence="3"/>
<dbReference type="PROSITE" id="PS00482">
    <property type="entry name" value="DIHYDROOROTASE_1"/>
    <property type="match status" value="1"/>
</dbReference>
<comment type="similarity">
    <text evidence="2">Belongs to the metallo-dependent hydrolases superfamily. DHOase family. Class II DHOase subfamily.</text>
</comment>
<dbReference type="PANTHER" id="PTHR43137">
    <property type="entry name" value="DIHYDROOROTASE"/>
    <property type="match status" value="1"/>
</dbReference>
<dbReference type="PANTHER" id="PTHR43137:SF1">
    <property type="entry name" value="DIHYDROOROTASE"/>
    <property type="match status" value="1"/>
</dbReference>